<gene>
    <name evidence="9" type="ORF">PQU94_09665</name>
</gene>
<evidence type="ECO:0000313" key="9">
    <source>
        <dbReference type="EMBL" id="MDC7694547.1"/>
    </source>
</evidence>
<comment type="subcellular location">
    <subcellularLocation>
        <location evidence="1">Membrane</location>
        <topology evidence="1">Multi-pass membrane protein</topology>
    </subcellularLocation>
</comment>
<dbReference type="Proteomes" id="UP001216595">
    <property type="component" value="Unassembled WGS sequence"/>
</dbReference>
<keyword evidence="10" id="KW-1185">Reference proteome</keyword>
<feature type="transmembrane region" description="Helical" evidence="7">
    <location>
        <begin position="382"/>
        <end position="398"/>
    </location>
</feature>
<feature type="transmembrane region" description="Helical" evidence="7">
    <location>
        <begin position="110"/>
        <end position="129"/>
    </location>
</feature>
<evidence type="ECO:0000259" key="8">
    <source>
        <dbReference type="PROSITE" id="PS50850"/>
    </source>
</evidence>
<feature type="transmembrane region" description="Helical" evidence="7">
    <location>
        <begin position="44"/>
        <end position="66"/>
    </location>
</feature>
<comment type="caution">
    <text evidence="9">The sequence shown here is derived from an EMBL/GenBank/DDBJ whole genome shotgun (WGS) entry which is preliminary data.</text>
</comment>
<dbReference type="PRINTS" id="PR01035">
    <property type="entry name" value="TCRTETA"/>
</dbReference>
<evidence type="ECO:0000256" key="6">
    <source>
        <dbReference type="SAM" id="MobiDB-lite"/>
    </source>
</evidence>
<dbReference type="Gene3D" id="1.20.1250.20">
    <property type="entry name" value="MFS general substrate transporter like domains"/>
    <property type="match status" value="1"/>
</dbReference>
<evidence type="ECO:0000256" key="4">
    <source>
        <dbReference type="ARBA" id="ARBA00022989"/>
    </source>
</evidence>
<keyword evidence="5 7" id="KW-0472">Membrane</keyword>
<evidence type="ECO:0000256" key="2">
    <source>
        <dbReference type="ARBA" id="ARBA00022448"/>
    </source>
</evidence>
<dbReference type="RefSeq" id="WP_272741262.1">
    <property type="nucleotide sequence ID" value="NZ_JAQQKW010000005.1"/>
</dbReference>
<accession>A0ABT5IEC8</accession>
<feature type="transmembrane region" description="Helical" evidence="7">
    <location>
        <begin position="201"/>
        <end position="221"/>
    </location>
</feature>
<keyword evidence="3 7" id="KW-0812">Transmembrane</keyword>
<dbReference type="EMBL" id="JAQQKW010000005">
    <property type="protein sequence ID" value="MDC7694547.1"/>
    <property type="molecule type" value="Genomic_DNA"/>
</dbReference>
<evidence type="ECO:0000256" key="5">
    <source>
        <dbReference type="ARBA" id="ARBA00023136"/>
    </source>
</evidence>
<dbReference type="PROSITE" id="PS50850">
    <property type="entry name" value="MFS"/>
    <property type="match status" value="1"/>
</dbReference>
<feature type="transmembrane region" description="Helical" evidence="7">
    <location>
        <begin position="284"/>
        <end position="303"/>
    </location>
</feature>
<evidence type="ECO:0000256" key="7">
    <source>
        <dbReference type="SAM" id="Phobius"/>
    </source>
</evidence>
<keyword evidence="2" id="KW-0813">Transport</keyword>
<evidence type="ECO:0000256" key="1">
    <source>
        <dbReference type="ARBA" id="ARBA00004141"/>
    </source>
</evidence>
<feature type="transmembrane region" description="Helical" evidence="7">
    <location>
        <begin position="338"/>
        <end position="361"/>
    </location>
</feature>
<dbReference type="PANTHER" id="PTHR23504:SF15">
    <property type="entry name" value="MAJOR FACILITATOR SUPERFAMILY (MFS) PROFILE DOMAIN-CONTAINING PROTEIN"/>
    <property type="match status" value="1"/>
</dbReference>
<feature type="region of interest" description="Disordered" evidence="6">
    <location>
        <begin position="1"/>
        <end position="34"/>
    </location>
</feature>
<dbReference type="Pfam" id="PF07690">
    <property type="entry name" value="MFS_1"/>
    <property type="match status" value="1"/>
</dbReference>
<dbReference type="PANTHER" id="PTHR23504">
    <property type="entry name" value="MAJOR FACILITATOR SUPERFAMILY DOMAIN-CONTAINING PROTEIN 10"/>
    <property type="match status" value="1"/>
</dbReference>
<feature type="transmembrane region" description="Helical" evidence="7">
    <location>
        <begin position="78"/>
        <end position="98"/>
    </location>
</feature>
<protein>
    <submittedName>
        <fullName evidence="9">MFS transporter</fullName>
    </submittedName>
</protein>
<name>A0ABT5IEC8_9CAUL</name>
<dbReference type="CDD" id="cd17330">
    <property type="entry name" value="MFS_SLC46_TetA_like"/>
    <property type="match status" value="1"/>
</dbReference>
<dbReference type="InterPro" id="IPR020846">
    <property type="entry name" value="MFS_dom"/>
</dbReference>
<dbReference type="InterPro" id="IPR036259">
    <property type="entry name" value="MFS_trans_sf"/>
</dbReference>
<evidence type="ECO:0000313" key="10">
    <source>
        <dbReference type="Proteomes" id="UP001216595"/>
    </source>
</evidence>
<feature type="transmembrane region" description="Helical" evidence="7">
    <location>
        <begin position="135"/>
        <end position="156"/>
    </location>
</feature>
<dbReference type="SUPFAM" id="SSF103473">
    <property type="entry name" value="MFS general substrate transporter"/>
    <property type="match status" value="1"/>
</dbReference>
<proteinExistence type="predicted"/>
<feature type="transmembrane region" description="Helical" evidence="7">
    <location>
        <begin position="251"/>
        <end position="272"/>
    </location>
</feature>
<feature type="transmembrane region" description="Helical" evidence="7">
    <location>
        <begin position="168"/>
        <end position="189"/>
    </location>
</feature>
<dbReference type="InterPro" id="IPR011701">
    <property type="entry name" value="MFS"/>
</dbReference>
<feature type="transmembrane region" description="Helical" evidence="7">
    <location>
        <begin position="404"/>
        <end position="423"/>
    </location>
</feature>
<feature type="domain" description="Major facilitator superfamily (MFS) profile" evidence="8">
    <location>
        <begin position="44"/>
        <end position="427"/>
    </location>
</feature>
<dbReference type="InterPro" id="IPR001958">
    <property type="entry name" value="Tet-R_TetA/multi-R_MdtG-like"/>
</dbReference>
<feature type="transmembrane region" description="Helical" evidence="7">
    <location>
        <begin position="315"/>
        <end position="332"/>
    </location>
</feature>
<reference evidence="9 10" key="1">
    <citation type="submission" date="2023-01" db="EMBL/GenBank/DDBJ databases">
        <title>Novel species of the genus Asticcacaulis isolated from rivers.</title>
        <authorList>
            <person name="Lu H."/>
        </authorList>
    </citation>
    <scope>NUCLEOTIDE SEQUENCE [LARGE SCALE GENOMIC DNA]</scope>
    <source>
        <strain evidence="9 10">DXS10W</strain>
    </source>
</reference>
<organism evidence="9 10">
    <name type="scientific">Asticcacaulis currens</name>
    <dbReference type="NCBI Taxonomy" id="2984210"/>
    <lineage>
        <taxon>Bacteria</taxon>
        <taxon>Pseudomonadati</taxon>
        <taxon>Pseudomonadota</taxon>
        <taxon>Alphaproteobacteria</taxon>
        <taxon>Caulobacterales</taxon>
        <taxon>Caulobacteraceae</taxon>
        <taxon>Asticcacaulis</taxon>
    </lineage>
</organism>
<keyword evidence="4 7" id="KW-1133">Transmembrane helix</keyword>
<evidence type="ECO:0000256" key="3">
    <source>
        <dbReference type="ARBA" id="ARBA00022692"/>
    </source>
</evidence>
<sequence>MSVTKPQTPRPDPSVSEPDAETATPSDTKGGKPTLKRAIMDNGALSVMFAVVFINLVGFGLLVPLMPFFAQTLKAGPWQVTLMFAAYSLGQFFAEPLWGGLSDKWGRKPVLVITTASNILFYVLLAFAPNVWWAIAIRFLNGIGSGNVSCIQSYVSDMSEPHQRAGRMSLIGAAFSLGFVIGPVIGGFLAHEEAGAAGFRLPLFLAAGLSAVATLGILFYVRESRVRTHAAPQNFRATFAEARRHPIISRLILSTLFYMAALAGLEATFGLWAKARYEWGPREVSLVFLFIGVTAALMQMVFTRPLVRRYGEARILVLGLIVFGMGFFLQGINQVAILVTPLVMLAALGQAVIFASISAIISKSTPPDRQGAMLGLNQSTGAIARIAGPVVAGFLFSQMGANGPLWFCAAMCFTAALLALRVARVERKLNAG</sequence>